<proteinExistence type="predicted"/>
<feature type="transmembrane region" description="Helical" evidence="1">
    <location>
        <begin position="123"/>
        <end position="145"/>
    </location>
</feature>
<feature type="transmembrane region" description="Helical" evidence="1">
    <location>
        <begin position="16"/>
        <end position="36"/>
    </location>
</feature>
<name>A0A6C0F535_9ZZZZ</name>
<feature type="transmembrane region" description="Helical" evidence="1">
    <location>
        <begin position="80"/>
        <end position="102"/>
    </location>
</feature>
<dbReference type="EMBL" id="MN739035">
    <property type="protein sequence ID" value="QHT36282.1"/>
    <property type="molecule type" value="Genomic_DNA"/>
</dbReference>
<keyword evidence="1" id="KW-0472">Membrane</keyword>
<evidence type="ECO:0000313" key="2">
    <source>
        <dbReference type="EMBL" id="QHT36282.1"/>
    </source>
</evidence>
<organism evidence="2">
    <name type="scientific">viral metagenome</name>
    <dbReference type="NCBI Taxonomy" id="1070528"/>
    <lineage>
        <taxon>unclassified sequences</taxon>
        <taxon>metagenomes</taxon>
        <taxon>organismal metagenomes</taxon>
    </lineage>
</organism>
<accession>A0A6C0F535</accession>
<keyword evidence="1" id="KW-0812">Transmembrane</keyword>
<protein>
    <submittedName>
        <fullName evidence="2">Uncharacterized protein</fullName>
    </submittedName>
</protein>
<feature type="transmembrane region" description="Helical" evidence="1">
    <location>
        <begin position="151"/>
        <end position="169"/>
    </location>
</feature>
<feature type="transmembrane region" description="Helical" evidence="1">
    <location>
        <begin position="48"/>
        <end position="74"/>
    </location>
</feature>
<dbReference type="AlphaFoldDB" id="A0A6C0F535"/>
<keyword evidence="1" id="KW-1133">Transmembrane helix</keyword>
<reference evidence="2" key="1">
    <citation type="journal article" date="2020" name="Nature">
        <title>Giant virus diversity and host interactions through global metagenomics.</title>
        <authorList>
            <person name="Schulz F."/>
            <person name="Roux S."/>
            <person name="Paez-Espino D."/>
            <person name="Jungbluth S."/>
            <person name="Walsh D.A."/>
            <person name="Denef V.J."/>
            <person name="McMahon K.D."/>
            <person name="Konstantinidis K.T."/>
            <person name="Eloe-Fadrosh E.A."/>
            <person name="Kyrpides N.C."/>
            <person name="Woyke T."/>
        </authorList>
    </citation>
    <scope>NUCLEOTIDE SEQUENCE</scope>
    <source>
        <strain evidence="2">GVMAG-M-3300009182-46</strain>
    </source>
</reference>
<sequence length="174" mass="19441">MLNLTSASNIADYLPLLNGAIITDLIVIGRVIFGLIKSKSLIDWYNLYGLSGVLADVLSIMIGIIIAAFVYGFIFKKYLLFNFIIVAVIVQVCHDLLFATFFRSVPRGKSRILDTFKDYANEIGFKILIADALMIISTILLATVFQKLSTNANIIILIVSLYMVPYFLYSIPRS</sequence>
<evidence type="ECO:0000256" key="1">
    <source>
        <dbReference type="SAM" id="Phobius"/>
    </source>
</evidence>